<dbReference type="AlphaFoldDB" id="A0A8J6LJS0"/>
<name>A0A8J6LJS0_9FIRM</name>
<reference evidence="1" key="1">
    <citation type="submission" date="2020-06" db="EMBL/GenBank/DDBJ databases">
        <title>Novel chitinolytic bacterium.</title>
        <authorList>
            <person name="Ungkulpasvich U."/>
            <person name="Kosugi A."/>
            <person name="Uke A."/>
        </authorList>
    </citation>
    <scope>NUCLEOTIDE SEQUENCE</scope>
    <source>
        <strain evidence="1">UUS1-1</strain>
    </source>
</reference>
<accession>A0A8J6LJS0</accession>
<gene>
    <name evidence="1" type="ORF">G5B42_11265</name>
</gene>
<comment type="caution">
    <text evidence="1">The sequence shown here is derived from an EMBL/GenBank/DDBJ whole genome shotgun (WGS) entry which is preliminary data.</text>
</comment>
<dbReference type="EMBL" id="JAAKDE010000056">
    <property type="protein sequence ID" value="MBA2134105.1"/>
    <property type="molecule type" value="Genomic_DNA"/>
</dbReference>
<evidence type="ECO:0000313" key="2">
    <source>
        <dbReference type="Proteomes" id="UP000657177"/>
    </source>
</evidence>
<sequence>MSYLQDVLSGKIYRQNKLVGRNLKRILEKVYSKEDPNIIKDWVISFCISCKIFFDAFLFERPIERNTLSQNQVRLFPEKKKLRLNIDQDAAFNSFKALARFHLSIFLSDEDNCGLLNRVDLSIESFEMEILKILDFTGEDIDKYYRLCEISGKDVKRFFYSIFNDFAMPFGINQNDPIEVVKFTEMLKEIYLEVFIKSFSESYHKHFL</sequence>
<keyword evidence="2" id="KW-1185">Reference proteome</keyword>
<dbReference type="Proteomes" id="UP000657177">
    <property type="component" value="Unassembled WGS sequence"/>
</dbReference>
<proteinExistence type="predicted"/>
<evidence type="ECO:0000313" key="1">
    <source>
        <dbReference type="EMBL" id="MBA2134105.1"/>
    </source>
</evidence>
<organism evidence="1 2">
    <name type="scientific">Capillibacterium thermochitinicola</name>
    <dbReference type="NCBI Taxonomy" id="2699427"/>
    <lineage>
        <taxon>Bacteria</taxon>
        <taxon>Bacillati</taxon>
        <taxon>Bacillota</taxon>
        <taxon>Capillibacterium</taxon>
    </lineage>
</organism>
<dbReference type="RefSeq" id="WP_181340567.1">
    <property type="nucleotide sequence ID" value="NZ_JAAKDE010000056.1"/>
</dbReference>
<protein>
    <submittedName>
        <fullName evidence="1">Uncharacterized protein</fullName>
    </submittedName>
</protein>